<accession>A0A401J001</accession>
<sequence>MVTNRFSGETASAIREAVMTKRKRLDPEPCPALSPRAEAAIMRLAELLGRQIARELHEEQNRQREQKDDPARQP</sequence>
<reference evidence="2 3" key="1">
    <citation type="submission" date="2014-12" db="EMBL/GenBank/DDBJ databases">
        <title>Whole genome sequencing of Sphingobium xenophagum OW59.</title>
        <authorList>
            <person name="Ohta Y."/>
            <person name="Nishi S."/>
            <person name="Hatada Y."/>
        </authorList>
    </citation>
    <scope>NUCLEOTIDE SEQUENCE [LARGE SCALE GENOMIC DNA]</scope>
    <source>
        <strain evidence="2 3">OW59</strain>
    </source>
</reference>
<name>A0A401J001_SPHXE</name>
<feature type="region of interest" description="Disordered" evidence="1">
    <location>
        <begin position="55"/>
        <end position="74"/>
    </location>
</feature>
<dbReference type="Proteomes" id="UP000290975">
    <property type="component" value="Unassembled WGS sequence"/>
</dbReference>
<evidence type="ECO:0000256" key="1">
    <source>
        <dbReference type="SAM" id="MobiDB-lite"/>
    </source>
</evidence>
<gene>
    <name evidence="2" type="ORF">MBESOW_P1209</name>
</gene>
<dbReference type="EMBL" id="BBQY01000002">
    <property type="protein sequence ID" value="GBH29955.1"/>
    <property type="molecule type" value="Genomic_DNA"/>
</dbReference>
<proteinExistence type="predicted"/>
<organism evidence="2 3">
    <name type="scientific">Sphingobium xenophagum</name>
    <dbReference type="NCBI Taxonomy" id="121428"/>
    <lineage>
        <taxon>Bacteria</taxon>
        <taxon>Pseudomonadati</taxon>
        <taxon>Pseudomonadota</taxon>
        <taxon>Alphaproteobacteria</taxon>
        <taxon>Sphingomonadales</taxon>
        <taxon>Sphingomonadaceae</taxon>
        <taxon>Sphingobium</taxon>
    </lineage>
</organism>
<protein>
    <submittedName>
        <fullName evidence="2">Uncharacterized protein</fullName>
    </submittedName>
</protein>
<evidence type="ECO:0000313" key="2">
    <source>
        <dbReference type="EMBL" id="GBH29955.1"/>
    </source>
</evidence>
<dbReference type="AlphaFoldDB" id="A0A401J001"/>
<comment type="caution">
    <text evidence="2">The sequence shown here is derived from an EMBL/GenBank/DDBJ whole genome shotgun (WGS) entry which is preliminary data.</text>
</comment>
<keyword evidence="3" id="KW-1185">Reference proteome</keyword>
<evidence type="ECO:0000313" key="3">
    <source>
        <dbReference type="Proteomes" id="UP000290975"/>
    </source>
</evidence>